<keyword evidence="11" id="KW-0418">Kinase</keyword>
<dbReference type="InterPro" id="IPR001611">
    <property type="entry name" value="Leu-rich_rpt"/>
</dbReference>
<dbReference type="EMBL" id="LNRQ01000008">
    <property type="protein sequence ID" value="KZM84075.1"/>
    <property type="molecule type" value="Genomic_DNA"/>
</dbReference>
<evidence type="ECO:0000256" key="8">
    <source>
        <dbReference type="ARBA" id="ARBA00022729"/>
    </source>
</evidence>
<dbReference type="Gene3D" id="1.10.510.10">
    <property type="entry name" value="Transferase(Phosphotransferase) domain 1"/>
    <property type="match status" value="1"/>
</dbReference>
<keyword evidence="8 18" id="KW-0732">Signal</keyword>
<keyword evidence="14 17" id="KW-0472">Membrane</keyword>
<keyword evidence="7 17" id="KW-0812">Transmembrane</keyword>
<keyword evidence="5" id="KW-0433">Leucine-rich repeat</keyword>
<evidence type="ECO:0000256" key="5">
    <source>
        <dbReference type="ARBA" id="ARBA00022614"/>
    </source>
</evidence>
<keyword evidence="12 16" id="KW-0067">ATP-binding</keyword>
<dbReference type="InterPro" id="IPR000719">
    <property type="entry name" value="Prot_kinase_dom"/>
</dbReference>
<keyword evidence="13 17" id="KW-1133">Transmembrane helix</keyword>
<evidence type="ECO:0000256" key="14">
    <source>
        <dbReference type="ARBA" id="ARBA00023136"/>
    </source>
</evidence>
<dbReference type="EC" id="2.7.11.1" evidence="3"/>
<gene>
    <name evidence="20" type="ORF">DCAR_028503</name>
</gene>
<evidence type="ECO:0000256" key="15">
    <source>
        <dbReference type="ARBA" id="ARBA00023180"/>
    </source>
</evidence>
<evidence type="ECO:0000256" key="10">
    <source>
        <dbReference type="ARBA" id="ARBA00022741"/>
    </source>
</evidence>
<evidence type="ECO:0000256" key="4">
    <source>
        <dbReference type="ARBA" id="ARBA00022527"/>
    </source>
</evidence>
<evidence type="ECO:0000256" key="3">
    <source>
        <dbReference type="ARBA" id="ARBA00012513"/>
    </source>
</evidence>
<dbReference type="PROSITE" id="PS50011">
    <property type="entry name" value="PROTEIN_KINASE_DOM"/>
    <property type="match status" value="1"/>
</dbReference>
<feature type="signal peptide" evidence="18">
    <location>
        <begin position="1"/>
        <end position="21"/>
    </location>
</feature>
<dbReference type="InterPro" id="IPR032675">
    <property type="entry name" value="LRR_dom_sf"/>
</dbReference>
<feature type="transmembrane region" description="Helical" evidence="17">
    <location>
        <begin position="551"/>
        <end position="574"/>
    </location>
</feature>
<dbReference type="AlphaFoldDB" id="A0A175YKH5"/>
<dbReference type="InterPro" id="IPR017441">
    <property type="entry name" value="Protein_kinase_ATP_BS"/>
</dbReference>
<dbReference type="InterPro" id="IPR008271">
    <property type="entry name" value="Ser/Thr_kinase_AS"/>
</dbReference>
<organism evidence="20">
    <name type="scientific">Daucus carota subsp. sativus</name>
    <name type="common">Carrot</name>
    <dbReference type="NCBI Taxonomy" id="79200"/>
    <lineage>
        <taxon>Eukaryota</taxon>
        <taxon>Viridiplantae</taxon>
        <taxon>Streptophyta</taxon>
        <taxon>Embryophyta</taxon>
        <taxon>Tracheophyta</taxon>
        <taxon>Spermatophyta</taxon>
        <taxon>Magnoliopsida</taxon>
        <taxon>eudicotyledons</taxon>
        <taxon>Gunneridae</taxon>
        <taxon>Pentapetalae</taxon>
        <taxon>asterids</taxon>
        <taxon>campanulids</taxon>
        <taxon>Apiales</taxon>
        <taxon>Apiaceae</taxon>
        <taxon>Apioideae</taxon>
        <taxon>Scandiceae</taxon>
        <taxon>Daucinae</taxon>
        <taxon>Daucus</taxon>
        <taxon>Daucus sect. Daucus</taxon>
    </lineage>
</organism>
<evidence type="ECO:0000256" key="1">
    <source>
        <dbReference type="ARBA" id="ARBA00004370"/>
    </source>
</evidence>
<dbReference type="Pfam" id="PF13855">
    <property type="entry name" value="LRR_8"/>
    <property type="match status" value="1"/>
</dbReference>
<dbReference type="Gramene" id="KZM84075">
    <property type="protein sequence ID" value="KZM84075"/>
    <property type="gene ID" value="DCAR_028503"/>
</dbReference>
<keyword evidence="6" id="KW-0808">Transferase</keyword>
<evidence type="ECO:0000256" key="12">
    <source>
        <dbReference type="ARBA" id="ARBA00022840"/>
    </source>
</evidence>
<feature type="domain" description="Protein kinase" evidence="19">
    <location>
        <begin position="622"/>
        <end position="812"/>
    </location>
</feature>
<dbReference type="Gene3D" id="3.80.10.10">
    <property type="entry name" value="Ribonuclease Inhibitor"/>
    <property type="match status" value="3"/>
</dbReference>
<dbReference type="SUPFAM" id="SSF52058">
    <property type="entry name" value="L domain-like"/>
    <property type="match status" value="1"/>
</dbReference>
<evidence type="ECO:0000256" key="13">
    <source>
        <dbReference type="ARBA" id="ARBA00022989"/>
    </source>
</evidence>
<keyword evidence="10 16" id="KW-0547">Nucleotide-binding</keyword>
<dbReference type="FunFam" id="3.80.10.10:FF:000363">
    <property type="entry name" value="Leucine-rich repeat family protein"/>
    <property type="match status" value="1"/>
</dbReference>
<evidence type="ECO:0000256" key="6">
    <source>
        <dbReference type="ARBA" id="ARBA00022679"/>
    </source>
</evidence>
<dbReference type="SMART" id="SM00220">
    <property type="entry name" value="S_TKc"/>
    <property type="match status" value="1"/>
</dbReference>
<comment type="caution">
    <text evidence="20">The sequence shown here is derived from an EMBL/GenBank/DDBJ whole genome shotgun (WGS) entry which is preliminary data.</text>
</comment>
<sequence>MGPRFKVWVLVICIQICVIEAVTNPNDLAALNALKSSWKKLPPNWKGADPCNSSWVGVVCNKTRVTSLKLAGMGLVGTSLSDVTSLSELVKLDLSNNKGLEANLPPSIGNLKNLDTLMLVGCGLYGKIPESIGSLNNLIYIGLNKNSFTGVIPHTIGNLSKLSWLDLSDNKLTGNLPVSTEIESGLDLLLNARHFHLSKNQLSGNIQPQLFSSKMQLLHLVLDQNNFTGAIPNTIGLLLTLKTLRLDRNFLTGPVPERLSNLGNLTELHLSNNLLEGPFPNLTGMVSLNYLDMSNNSFDPTDVPTWFSDQQNLTTLLAERTQLQGRIPSSLFGLRRLESVVLSNNNLSGTLDLGSGYSSNLTLTLNNNSITGFQQEAQYNLNLTLDDNPICRGTGARDDYCTKIQFVIPLDFCFPAVCVSDNINKICQSVNSKLKPYTGTLNFLAVSFSNLQSPVYYESLSASIMSAFNRSNLPVNSVVFCTPSFDLSSHFQVRIQIFPSGQDSFNRTGVSDVSNTLTRQLFLLSPFFRPFTFIHDLYEFEGEKKSSNAGLIVGATMGSLLLVLVICAGIYIFFLKGKVKNAIKNSSPFASWNPDNRSGGVPQLQGAKWVSFEELKKCTNNFSDESIIGSGGYGKVYRGKLTSGELVAIKRAQHGSLQGDQEFKTEIELLSRIHHKNVVSLVGFCYEQGEQILIYEFISNGTLKRNLSGESGIRLDWVRRIKITLDSARGLAYMHELANPPIIHRDIKSTNILLDDKLNAKVADFGISKPVSDIAKGYITTQVKGTMDLYHPYDDDDFDRSRTSVPFETELR</sequence>
<dbReference type="Pfam" id="PF08263">
    <property type="entry name" value="LRRNT_2"/>
    <property type="match status" value="2"/>
</dbReference>
<evidence type="ECO:0000256" key="18">
    <source>
        <dbReference type="SAM" id="SignalP"/>
    </source>
</evidence>
<protein>
    <recommendedName>
        <fullName evidence="3">non-specific serine/threonine protein kinase</fullName>
        <ecNumber evidence="3">2.7.11.1</ecNumber>
    </recommendedName>
</protein>
<evidence type="ECO:0000313" key="20">
    <source>
        <dbReference type="EMBL" id="KZM84075.1"/>
    </source>
</evidence>
<dbReference type="PANTHER" id="PTHR45974">
    <property type="entry name" value="RECEPTOR-LIKE PROTEIN 55"/>
    <property type="match status" value="1"/>
</dbReference>
<dbReference type="GO" id="GO:0016020">
    <property type="term" value="C:membrane"/>
    <property type="evidence" value="ECO:0007669"/>
    <property type="project" value="UniProtKB-SubCell"/>
</dbReference>
<dbReference type="SUPFAM" id="SSF56112">
    <property type="entry name" value="Protein kinase-like (PK-like)"/>
    <property type="match status" value="1"/>
</dbReference>
<dbReference type="Gene3D" id="3.30.200.20">
    <property type="entry name" value="Phosphorylase Kinase, domain 1"/>
    <property type="match status" value="1"/>
</dbReference>
<feature type="chain" id="PRO_5008044677" description="non-specific serine/threonine protein kinase" evidence="18">
    <location>
        <begin position="22"/>
        <end position="812"/>
    </location>
</feature>
<keyword evidence="9" id="KW-0677">Repeat</keyword>
<evidence type="ECO:0000256" key="7">
    <source>
        <dbReference type="ARBA" id="ARBA00022692"/>
    </source>
</evidence>
<name>A0A175YKH5_DAUCS</name>
<evidence type="ECO:0000256" key="16">
    <source>
        <dbReference type="PROSITE-ProRule" id="PRU10141"/>
    </source>
</evidence>
<dbReference type="PROSITE" id="PS00107">
    <property type="entry name" value="PROTEIN_KINASE_ATP"/>
    <property type="match status" value="1"/>
</dbReference>
<dbReference type="InterPro" id="IPR011009">
    <property type="entry name" value="Kinase-like_dom_sf"/>
</dbReference>
<keyword evidence="15" id="KW-0325">Glycoprotein</keyword>
<keyword evidence="4" id="KW-0723">Serine/threonine-protein kinase</keyword>
<evidence type="ECO:0000256" key="11">
    <source>
        <dbReference type="ARBA" id="ARBA00022777"/>
    </source>
</evidence>
<dbReference type="OMA" id="LLKTIYM"/>
<dbReference type="Pfam" id="PF00069">
    <property type="entry name" value="Pkinase"/>
    <property type="match status" value="1"/>
</dbReference>
<evidence type="ECO:0000259" key="19">
    <source>
        <dbReference type="PROSITE" id="PS50011"/>
    </source>
</evidence>
<dbReference type="Pfam" id="PF00560">
    <property type="entry name" value="LRR_1"/>
    <property type="match status" value="2"/>
</dbReference>
<comment type="subcellular location">
    <subcellularLocation>
        <location evidence="1">Membrane</location>
    </subcellularLocation>
</comment>
<evidence type="ECO:0000256" key="9">
    <source>
        <dbReference type="ARBA" id="ARBA00022737"/>
    </source>
</evidence>
<dbReference type="GO" id="GO:0004674">
    <property type="term" value="F:protein serine/threonine kinase activity"/>
    <property type="evidence" value="ECO:0007669"/>
    <property type="project" value="UniProtKB-KW"/>
</dbReference>
<dbReference type="FunFam" id="3.30.200.20:FF:000328">
    <property type="entry name" value="Leucine-rich repeat protein kinase family protein"/>
    <property type="match status" value="1"/>
</dbReference>
<evidence type="ECO:0000256" key="17">
    <source>
        <dbReference type="SAM" id="Phobius"/>
    </source>
</evidence>
<reference evidence="20" key="1">
    <citation type="journal article" date="2016" name="Nat. Genet.">
        <title>A high-quality carrot genome assembly provides new insights into carotenoid accumulation and asterid genome evolution.</title>
        <authorList>
            <person name="Iorizzo M."/>
            <person name="Ellison S."/>
            <person name="Senalik D."/>
            <person name="Zeng P."/>
            <person name="Satapoomin P."/>
            <person name="Huang J."/>
            <person name="Bowman M."/>
            <person name="Iovene M."/>
            <person name="Sanseverino W."/>
            <person name="Cavagnaro P."/>
            <person name="Yildiz M."/>
            <person name="Macko-Podgorni A."/>
            <person name="Moranska E."/>
            <person name="Grzebelus E."/>
            <person name="Grzebelus D."/>
            <person name="Ashrafi H."/>
            <person name="Zheng Z."/>
            <person name="Cheng S."/>
            <person name="Spooner D."/>
            <person name="Van Deynze A."/>
            <person name="Simon P."/>
        </authorList>
    </citation>
    <scope>NUCLEOTIDE SEQUENCE [LARGE SCALE GENOMIC DNA]</scope>
    <source>
        <tissue evidence="20">Leaf</tissue>
    </source>
</reference>
<accession>A0A175YKH5</accession>
<dbReference type="PANTHER" id="PTHR45974:SF242">
    <property type="entry name" value="LEUCINE-RICH REPEAT PROTEIN KINASE FAMILY PROTEIN"/>
    <property type="match status" value="1"/>
</dbReference>
<dbReference type="GO" id="GO:0005524">
    <property type="term" value="F:ATP binding"/>
    <property type="evidence" value="ECO:0007669"/>
    <property type="project" value="UniProtKB-UniRule"/>
</dbReference>
<dbReference type="PROSITE" id="PS00108">
    <property type="entry name" value="PROTEIN_KINASE_ST"/>
    <property type="match status" value="1"/>
</dbReference>
<comment type="similarity">
    <text evidence="2">Belongs to the protein kinase superfamily. Ser/Thr protein kinase family.</text>
</comment>
<feature type="binding site" evidence="16">
    <location>
        <position position="650"/>
    </location>
    <ligand>
        <name>ATP</name>
        <dbReference type="ChEBI" id="CHEBI:30616"/>
    </ligand>
</feature>
<proteinExistence type="inferred from homology"/>
<dbReference type="FunFam" id="3.80.10.10:FF:000542">
    <property type="entry name" value="Leucine-rich repeat protein kinase family protein"/>
    <property type="match status" value="1"/>
</dbReference>
<dbReference type="InterPro" id="IPR013210">
    <property type="entry name" value="LRR_N_plant-typ"/>
</dbReference>
<evidence type="ECO:0000256" key="2">
    <source>
        <dbReference type="ARBA" id="ARBA00008684"/>
    </source>
</evidence>